<proteinExistence type="predicted"/>
<dbReference type="SUPFAM" id="SSF52540">
    <property type="entry name" value="P-loop containing nucleoside triphosphate hydrolases"/>
    <property type="match status" value="1"/>
</dbReference>
<dbReference type="GO" id="GO:0005737">
    <property type="term" value="C:cytoplasm"/>
    <property type="evidence" value="ECO:0007669"/>
    <property type="project" value="UniProtKB-ARBA"/>
</dbReference>
<evidence type="ECO:0000256" key="12">
    <source>
        <dbReference type="ARBA" id="ARBA00048679"/>
    </source>
</evidence>
<accession>A0A7R9AP90</accession>
<dbReference type="FunFam" id="3.30.70.1390:FF:000004">
    <property type="entry name" value="Leucine-rich repeat kinase, isoform C"/>
    <property type="match status" value="1"/>
</dbReference>
<evidence type="ECO:0000259" key="16">
    <source>
        <dbReference type="PROSITE" id="PS50011"/>
    </source>
</evidence>
<dbReference type="SUPFAM" id="SSF52058">
    <property type="entry name" value="L domain-like"/>
    <property type="match status" value="1"/>
</dbReference>
<evidence type="ECO:0000256" key="10">
    <source>
        <dbReference type="ARBA" id="ARBA00023043"/>
    </source>
</evidence>
<dbReference type="PROSITE" id="PS51450">
    <property type="entry name" value="LRR"/>
    <property type="match status" value="3"/>
</dbReference>
<dbReference type="InterPro" id="IPR000719">
    <property type="entry name" value="Prot_kinase_dom"/>
</dbReference>
<feature type="repeat" description="ANK" evidence="13">
    <location>
        <begin position="309"/>
        <end position="341"/>
    </location>
</feature>
<dbReference type="GO" id="GO:0005524">
    <property type="term" value="F:ATP binding"/>
    <property type="evidence" value="ECO:0007669"/>
    <property type="project" value="UniProtKB-UniRule"/>
</dbReference>
<dbReference type="Gene3D" id="3.80.10.10">
    <property type="entry name" value="Ribonuclease Inhibitor"/>
    <property type="match status" value="3"/>
</dbReference>
<comment type="catalytic activity">
    <reaction evidence="12">
        <text>L-seryl-[protein] + ATP = O-phospho-L-seryl-[protein] + ADP + H(+)</text>
        <dbReference type="Rhea" id="RHEA:17989"/>
        <dbReference type="Rhea" id="RHEA-COMP:9863"/>
        <dbReference type="Rhea" id="RHEA-COMP:11604"/>
        <dbReference type="ChEBI" id="CHEBI:15378"/>
        <dbReference type="ChEBI" id="CHEBI:29999"/>
        <dbReference type="ChEBI" id="CHEBI:30616"/>
        <dbReference type="ChEBI" id="CHEBI:83421"/>
        <dbReference type="ChEBI" id="CHEBI:456216"/>
        <dbReference type="EC" id="2.7.11.1"/>
    </reaction>
</comment>
<dbReference type="InterPro" id="IPR008271">
    <property type="entry name" value="Ser/Thr_kinase_AS"/>
</dbReference>
<feature type="region of interest" description="Disordered" evidence="15">
    <location>
        <begin position="2107"/>
        <end position="2135"/>
    </location>
</feature>
<evidence type="ECO:0000256" key="5">
    <source>
        <dbReference type="ARBA" id="ARBA00022679"/>
    </source>
</evidence>
<dbReference type="SUPFAM" id="SSF56112">
    <property type="entry name" value="Protein kinase-like (PK-like)"/>
    <property type="match status" value="1"/>
</dbReference>
<evidence type="ECO:0000256" key="7">
    <source>
        <dbReference type="ARBA" id="ARBA00022741"/>
    </source>
</evidence>
<evidence type="ECO:0000256" key="9">
    <source>
        <dbReference type="ARBA" id="ARBA00022840"/>
    </source>
</evidence>
<dbReference type="PROSITE" id="PS51424">
    <property type="entry name" value="ROC"/>
    <property type="match status" value="1"/>
</dbReference>
<keyword evidence="10 13" id="KW-0040">ANK repeat</keyword>
<dbReference type="Pfam" id="PF13855">
    <property type="entry name" value="LRR_8"/>
    <property type="match status" value="1"/>
</dbReference>
<dbReference type="SUPFAM" id="SSF48403">
    <property type="entry name" value="Ankyrin repeat"/>
    <property type="match status" value="1"/>
</dbReference>
<keyword evidence="6" id="KW-0677">Repeat</keyword>
<dbReference type="PROSITE" id="PS50088">
    <property type="entry name" value="ANK_REPEAT"/>
    <property type="match status" value="2"/>
</dbReference>
<dbReference type="Gene3D" id="1.25.40.20">
    <property type="entry name" value="Ankyrin repeat-containing domain"/>
    <property type="match status" value="2"/>
</dbReference>
<evidence type="ECO:0000256" key="6">
    <source>
        <dbReference type="ARBA" id="ARBA00022737"/>
    </source>
</evidence>
<evidence type="ECO:0000313" key="18">
    <source>
        <dbReference type="EMBL" id="CAD7257824.1"/>
    </source>
</evidence>
<dbReference type="GO" id="GO:0005525">
    <property type="term" value="F:GTP binding"/>
    <property type="evidence" value="ECO:0007669"/>
    <property type="project" value="UniProtKB-KW"/>
</dbReference>
<name>A0A7R9AP90_TIMSH</name>
<evidence type="ECO:0000259" key="17">
    <source>
        <dbReference type="PROSITE" id="PS51424"/>
    </source>
</evidence>
<dbReference type="InterPro" id="IPR001611">
    <property type="entry name" value="Leu-rich_rpt"/>
</dbReference>
<evidence type="ECO:0000256" key="13">
    <source>
        <dbReference type="PROSITE-ProRule" id="PRU00023"/>
    </source>
</evidence>
<dbReference type="SUPFAM" id="SSF141571">
    <property type="entry name" value="Pentapeptide repeat-like"/>
    <property type="match status" value="1"/>
</dbReference>
<evidence type="ECO:0000256" key="1">
    <source>
        <dbReference type="ARBA" id="ARBA00001946"/>
    </source>
</evidence>
<feature type="binding site" evidence="14">
    <location>
        <position position="2233"/>
    </location>
    <ligand>
        <name>ATP</name>
        <dbReference type="ChEBI" id="CHEBI:30616"/>
    </ligand>
</feature>
<comment type="cofactor">
    <cofactor evidence="1">
        <name>Mg(2+)</name>
        <dbReference type="ChEBI" id="CHEBI:18420"/>
    </cofactor>
</comment>
<evidence type="ECO:0000256" key="2">
    <source>
        <dbReference type="ARBA" id="ARBA00012513"/>
    </source>
</evidence>
<dbReference type="InterPro" id="IPR027417">
    <property type="entry name" value="P-loop_NTPase"/>
</dbReference>
<dbReference type="EC" id="2.7.11.1" evidence="2"/>
<dbReference type="Pfam" id="PF16095">
    <property type="entry name" value="COR-A"/>
    <property type="match status" value="1"/>
</dbReference>
<dbReference type="InterPro" id="IPR020859">
    <property type="entry name" value="ROC"/>
</dbReference>
<keyword evidence="8" id="KW-0418">Kinase</keyword>
<keyword evidence="5" id="KW-0808">Transferase</keyword>
<dbReference type="PRINTS" id="PR00449">
    <property type="entry name" value="RASTRNSFRMNG"/>
</dbReference>
<organism evidence="18">
    <name type="scientific">Timema shepardi</name>
    <name type="common">Walking stick</name>
    <dbReference type="NCBI Taxonomy" id="629360"/>
    <lineage>
        <taxon>Eukaryota</taxon>
        <taxon>Metazoa</taxon>
        <taxon>Ecdysozoa</taxon>
        <taxon>Arthropoda</taxon>
        <taxon>Hexapoda</taxon>
        <taxon>Insecta</taxon>
        <taxon>Pterygota</taxon>
        <taxon>Neoptera</taxon>
        <taxon>Polyneoptera</taxon>
        <taxon>Phasmatodea</taxon>
        <taxon>Timematodea</taxon>
        <taxon>Timematoidea</taxon>
        <taxon>Timematidae</taxon>
        <taxon>Timema</taxon>
    </lineage>
</organism>
<dbReference type="GO" id="GO:0009966">
    <property type="term" value="P:regulation of signal transduction"/>
    <property type="evidence" value="ECO:0007669"/>
    <property type="project" value="UniProtKB-ARBA"/>
</dbReference>
<dbReference type="Pfam" id="PF00023">
    <property type="entry name" value="Ank"/>
    <property type="match status" value="1"/>
</dbReference>
<evidence type="ECO:0000256" key="4">
    <source>
        <dbReference type="ARBA" id="ARBA00022614"/>
    </source>
</evidence>
<dbReference type="GO" id="GO:0004674">
    <property type="term" value="F:protein serine/threonine kinase activity"/>
    <property type="evidence" value="ECO:0007669"/>
    <property type="project" value="UniProtKB-KW"/>
</dbReference>
<dbReference type="InterPro" id="IPR032675">
    <property type="entry name" value="LRR_dom_sf"/>
</dbReference>
<dbReference type="Gene3D" id="3.40.50.300">
    <property type="entry name" value="P-loop containing nucleotide triphosphate hydrolases"/>
    <property type="match status" value="2"/>
</dbReference>
<evidence type="ECO:0000256" key="14">
    <source>
        <dbReference type="PROSITE-ProRule" id="PRU10141"/>
    </source>
</evidence>
<evidence type="ECO:0000256" key="15">
    <source>
        <dbReference type="SAM" id="MobiDB-lite"/>
    </source>
</evidence>
<keyword evidence="4" id="KW-0433">Leucine-rich repeat</keyword>
<dbReference type="EMBL" id="OC000603">
    <property type="protein sequence ID" value="CAD7257824.1"/>
    <property type="molecule type" value="Genomic_DNA"/>
</dbReference>
<dbReference type="PROSITE" id="PS00107">
    <property type="entry name" value="PROTEIN_KINASE_ATP"/>
    <property type="match status" value="1"/>
</dbReference>
<dbReference type="Pfam" id="PF08477">
    <property type="entry name" value="Roc"/>
    <property type="match status" value="1"/>
</dbReference>
<feature type="repeat" description="ANK" evidence="13">
    <location>
        <begin position="91"/>
        <end position="117"/>
    </location>
</feature>
<dbReference type="Pfam" id="PF12796">
    <property type="entry name" value="Ank_2"/>
    <property type="match status" value="1"/>
</dbReference>
<dbReference type="SMART" id="SM00220">
    <property type="entry name" value="S_TKc"/>
    <property type="match status" value="1"/>
</dbReference>
<feature type="region of interest" description="Disordered" evidence="15">
    <location>
        <begin position="683"/>
        <end position="702"/>
    </location>
</feature>
<dbReference type="InterPro" id="IPR002110">
    <property type="entry name" value="Ankyrin_rpt"/>
</dbReference>
<dbReference type="PANTHER" id="PTHR24198">
    <property type="entry name" value="ANKYRIN REPEAT AND PROTEIN KINASE DOMAIN-CONTAINING PROTEIN"/>
    <property type="match status" value="1"/>
</dbReference>
<dbReference type="PROSITE" id="PS00108">
    <property type="entry name" value="PROTEIN_KINASE_ST"/>
    <property type="match status" value="1"/>
</dbReference>
<dbReference type="InterPro" id="IPR036770">
    <property type="entry name" value="Ankyrin_rpt-contain_sf"/>
</dbReference>
<feature type="domain" description="Protein kinase" evidence="16">
    <location>
        <begin position="2200"/>
        <end position="2500"/>
    </location>
</feature>
<dbReference type="PANTHER" id="PTHR24198:SF169">
    <property type="entry name" value="NON-SPECIFIC SERINE_THREONINE PROTEIN KINASE"/>
    <property type="match status" value="1"/>
</dbReference>
<dbReference type="Gene3D" id="3.30.70.1390">
    <property type="entry name" value="ROC domain from the Parkinson's disease-associated leucine-rich repeat kinase 2"/>
    <property type="match status" value="1"/>
</dbReference>
<dbReference type="SMART" id="SM00248">
    <property type="entry name" value="ANK"/>
    <property type="match status" value="7"/>
</dbReference>
<dbReference type="SMART" id="SM00364">
    <property type="entry name" value="LRR_BAC"/>
    <property type="match status" value="8"/>
</dbReference>
<dbReference type="PROSITE" id="PS50011">
    <property type="entry name" value="PROTEIN_KINASE_DOM"/>
    <property type="match status" value="1"/>
</dbReference>
<gene>
    <name evidence="18" type="ORF">TSIB3V08_LOCUS2080</name>
</gene>
<sequence>MKLLSDLKQMFVLEFVSSGISSLFEMILQPVFLLHLVILRQVSQDVKESARQSSHSALREACRSGDTATVKTILAQLGPEAELVINMAPSGSHTLLFMSCETGRKDIVKLLLDHGADGRIHTVTRYSPLYIASYNGRKDIVDIILKRYPELIQHYTVERWLPLHACCINGHIHVLELLLKYPYPAQLMHKYRDPSGDWEYEMPFDLNMKDVTGQNVLYVASLLGNYKMVDTLLKFRVKATRIKVEAGSPGESGRSTEELVSPTRRRISDGIQSIMTRLNLSRLGDQAQSSQKNECQLSPLHLNMYCNNNSETALHAAVRGRHNDVASALLMFGADPNLQCRQPEQVTFQRLEQWRATNLSRSPFKYPPGNTRHNSKVISTEQPVLTRSHVRAKKLTLKTVGAGGIGGRIVRGCLKMEWALLDPEEGIHMARSTALVEACRNRDIGMADLLLRHGARDDDCKALCVAARNRDDILIAKLLSIKAYPDPEYKLNKAAMTEDGVPSMSHLGVASLTYSTLFPNTAVMINWHNQQCDLAQVRTQWLYSGVYLNSCKYSGVYLNSCKYSGVYLNSCKYSEVYLNSCKYSEVYLNSCKYSEVYLNSCKYSEVYFRSCKYCRTGATRVDAALTVNPKLKLNPRNQDIVLFAITRIDLSRNALSWVPSIIFQLHSLRYLNLAQNKMEKLPPAIDRTPAKSPSKKSSLGKTIKPVNAAGKPGYSAPVLEEVYLQDNRLEVVPEELFLLPSLVTLDVSNNKLQELPYVIWRSPKLKELNVAFNLLRELPSNPPEELLSAPGLLTFESKSGGSISDMSDSTEHSSNVDVSEDRNLAVDLTHHNIWSRNVEVTEQILHNDENNQDNCSKLSSLNLAHNQFTSIPVALPCLAVNLTRLNMSYNSLRSMSHITSYPSSLKQVDLSHNQVCCWPSLPQVEGGDSTEHSMTTCYCALEPTGGKVLGKLPLLPGNQPLQYHSNSCGSSSKATIHLFYSDYQISYLVCTPGRRSLRSVILNYVCTHRRHLRLDNLRTLILADNKLSRIQLTTDDDGANNTALEEDDTDWDVLNSPSNQNKTRLMFPNLSMLDISNNQLKEIPVNVHELNNLSVLNISGNCGNKISVLNTKINELPPQMGLLSRLWNLNTRGCRLQEPLKSMIDSKKYKTMDVIGYLKSVLEDARPYARMKLMIVGVQGIGKTSLLDQLRQEGFGSYKKKPAEHWAKRMGNKNINVKTARGTNMSTVGVDIGDWVYEKKIRGQSSYGPVVFRTWDFGGQREYYATHQYFLSKRSLYLVVWRIPDGQKGINEILQWLVNIQEVALRISHSSLMSSDRMKPGSGDWAARAPNSPVLIVGTHYDVMSEYKPAANSEDLQQLIRDKFINVVDAEKCGLPRVLDTIEVSCKTRHNIKLLCNLVYDTVFSLRPPGSKELLLEQRVPATYLALEDVVTHISSERRHTGVDPVLNAEQYKAVVSAEMQYRFSRGFRDTAELHQATLFLHENGVLLHYDDATLKDLYFLDPQWLCDMLAHVVTIREINPFARTGVMKLDDLKHVFKSSKIGPIDTRGYIVNLLNKFEVALTWDSRTLLIPSLLPSEETLRSAHTQTVRIPVRSRGWAVRSKKAVTMSTASTLVGNSSFYTQSSPDKFRLRKPSPGPHKISSPSYPEEGQEVTATSNCEITHRSDPECSIRRLLLMSYFPSGFWSRLITRVLADDTIVDIVRSFFITPKEVKVLFDNFDGKLEQVGVHEDEDMKKDYMSSDEVYGDIEGCCTLPVNTQPKTVSRAQGVPDSPFSFLPVMMWEKVSAPISISMGPGVQHVVQDANMVQLLDVRAEWVLWQTGMELRYADVTLFRMKEVLPNLRNSPTDYRQLRFRLKQEGLWGDVDLINTSILEIYFPVDTLVIKRPIADEYGAGEPIGYQAIVLDPSPEFTAQLLALAVDHIDILLEDWYPTLGTRFVHTSEGKFLVTRLVPCPRCLVSTAGEIDPGLPQKVDHWDNQQSPDNYPGLAEALQQAEQDNQYVGGRVRKSQESCTSDGDSGVGPESTGSRLAPYNVCTTDGDSGVGPESTGSRLAPYNVCTSDGDSGVGPESTGSRLALYNVCTTDGDSGVGPESTGSRLARYKVCTSDGDSGVGPESTGSSRMPSVEGHPDHLPGYDVGPSLEDQPPALFSWMVEECILAAYDHKCVTCPTHGDVPLVQIAPDTIFMDLGERHLIRPENIKKGHLLGRGAFGFVFKGSCKLRGSNTFIDVAMKMLQPVQPGANSRQSAIIAYKAAQGKWDRDPLQYACKAYCTARQELNILLSLRHPHIVPLVGVCTRPLALVLDLAPQGALDAVLRHYRRSGARLGVYCLQALILQAAKAIEYLHQQHIIYRDLKSENVLVWEIPPPFQDNLDINVHIKLADYGISRLTLPSGTKGFGGTEGFMAPEIMRYNGEEEYTEKVDCFSFGMFIYELLTLHQPFEGHESVKECILEGGRPPLTYRETLYPSYMLDLMVLCWSQSPRDRPSASQIVSIASAPEFTHLCDTVSLSHLAPVVSTAVVLLPNFAEEGVHSAELWLPCSNSRCDLLLASDRGWLQYSTHSMPQRPTVACTVEGNVWIGDCVGQIHGYQETDQLPYFQATQINFPISKRHKAMRQLTMSASVIHMRAPKIRIL</sequence>
<feature type="region of interest" description="Disordered" evidence="15">
    <location>
        <begin position="2003"/>
        <end position="2034"/>
    </location>
</feature>
<dbReference type="InterPro" id="IPR003591">
    <property type="entry name" value="Leu-rich_rpt_typical-subtyp"/>
</dbReference>
<protein>
    <recommendedName>
        <fullName evidence="2">non-specific serine/threonine protein kinase</fullName>
        <ecNumber evidence="2">2.7.11.1</ecNumber>
    </recommendedName>
</protein>
<dbReference type="InterPro" id="IPR032171">
    <property type="entry name" value="COR-A"/>
</dbReference>
<keyword evidence="7 14" id="KW-0547">Nucleotide-binding</keyword>
<dbReference type="Pfam" id="PF00069">
    <property type="entry name" value="Pkinase"/>
    <property type="match status" value="1"/>
</dbReference>
<evidence type="ECO:0000256" key="8">
    <source>
        <dbReference type="ARBA" id="ARBA00022777"/>
    </source>
</evidence>
<comment type="catalytic activity">
    <reaction evidence="11">
        <text>L-threonyl-[protein] + ATP = O-phospho-L-threonyl-[protein] + ADP + H(+)</text>
        <dbReference type="Rhea" id="RHEA:46608"/>
        <dbReference type="Rhea" id="RHEA-COMP:11060"/>
        <dbReference type="Rhea" id="RHEA-COMP:11605"/>
        <dbReference type="ChEBI" id="CHEBI:15378"/>
        <dbReference type="ChEBI" id="CHEBI:30013"/>
        <dbReference type="ChEBI" id="CHEBI:30616"/>
        <dbReference type="ChEBI" id="CHEBI:61977"/>
        <dbReference type="ChEBI" id="CHEBI:456216"/>
        <dbReference type="EC" id="2.7.11.1"/>
    </reaction>
</comment>
<dbReference type="FunFam" id="1.10.510.10:FF:000749">
    <property type="entry name" value="Leucine-rich repeat kinase, isoform C"/>
    <property type="match status" value="1"/>
</dbReference>
<evidence type="ECO:0000256" key="11">
    <source>
        <dbReference type="ARBA" id="ARBA00047899"/>
    </source>
</evidence>
<dbReference type="InterPro" id="IPR017441">
    <property type="entry name" value="Protein_kinase_ATP_BS"/>
</dbReference>
<dbReference type="Gene3D" id="2.160.20.80">
    <property type="entry name" value="E3 ubiquitin-protein ligase SopA"/>
    <property type="match status" value="1"/>
</dbReference>
<evidence type="ECO:0000256" key="3">
    <source>
        <dbReference type="ARBA" id="ARBA00022527"/>
    </source>
</evidence>
<dbReference type="SMART" id="SM00369">
    <property type="entry name" value="LRR_TYP"/>
    <property type="match status" value="8"/>
</dbReference>
<dbReference type="Gene3D" id="1.10.510.10">
    <property type="entry name" value="Transferase(Phosphotransferase) domain 1"/>
    <property type="match status" value="1"/>
</dbReference>
<dbReference type="PROSITE" id="PS50297">
    <property type="entry name" value="ANK_REP_REGION"/>
    <property type="match status" value="2"/>
</dbReference>
<reference evidence="18" key="1">
    <citation type="submission" date="2020-11" db="EMBL/GenBank/DDBJ databases">
        <authorList>
            <person name="Tran Van P."/>
        </authorList>
    </citation>
    <scope>NUCLEOTIDE SEQUENCE</scope>
</reference>
<feature type="domain" description="Roc" evidence="17">
    <location>
        <begin position="1164"/>
        <end position="1406"/>
    </location>
</feature>
<feature type="region of interest" description="Disordered" evidence="15">
    <location>
        <begin position="1624"/>
        <end position="1658"/>
    </location>
</feature>
<keyword evidence="9 14" id="KW-0067">ATP-binding</keyword>
<dbReference type="InterPro" id="IPR011009">
    <property type="entry name" value="Kinase-like_dom_sf"/>
</dbReference>
<keyword evidence="3" id="KW-0723">Serine/threonine-protein kinase</keyword>